<dbReference type="CDD" id="cd00085">
    <property type="entry name" value="HNHc"/>
    <property type="match status" value="1"/>
</dbReference>
<evidence type="ECO:0000313" key="4">
    <source>
        <dbReference type="Proteomes" id="UP001595997"/>
    </source>
</evidence>
<evidence type="ECO:0000256" key="1">
    <source>
        <dbReference type="SAM" id="MobiDB-lite"/>
    </source>
</evidence>
<dbReference type="InterPro" id="IPR003615">
    <property type="entry name" value="HNH_nuc"/>
</dbReference>
<accession>A0ABV9A7N1</accession>
<keyword evidence="3" id="KW-0255">Endonuclease</keyword>
<dbReference type="GO" id="GO:0004519">
    <property type="term" value="F:endonuclease activity"/>
    <property type="evidence" value="ECO:0007669"/>
    <property type="project" value="UniProtKB-KW"/>
</dbReference>
<protein>
    <submittedName>
        <fullName evidence="3">HNH endonuclease</fullName>
    </submittedName>
</protein>
<keyword evidence="3" id="KW-0378">Hydrolase</keyword>
<name>A0ABV9A7N1_9ACTN</name>
<gene>
    <name evidence="3" type="ORF">ACFPA8_12345</name>
</gene>
<feature type="domain" description="HNH nuclease" evidence="2">
    <location>
        <begin position="20"/>
        <end position="73"/>
    </location>
</feature>
<keyword evidence="4" id="KW-1185">Reference proteome</keyword>
<evidence type="ECO:0000259" key="2">
    <source>
        <dbReference type="SMART" id="SM00507"/>
    </source>
</evidence>
<evidence type="ECO:0000313" key="3">
    <source>
        <dbReference type="EMBL" id="MFC4494925.1"/>
    </source>
</evidence>
<feature type="region of interest" description="Disordered" evidence="1">
    <location>
        <begin position="73"/>
        <end position="103"/>
    </location>
</feature>
<dbReference type="RefSeq" id="WP_386446846.1">
    <property type="nucleotide sequence ID" value="NZ_JBHSFH010000006.1"/>
</dbReference>
<comment type="caution">
    <text evidence="3">The sequence shown here is derived from an EMBL/GenBank/DDBJ whole genome shotgun (WGS) entry which is preliminary data.</text>
</comment>
<proteinExistence type="predicted"/>
<dbReference type="EMBL" id="JBHSFH010000006">
    <property type="protein sequence ID" value="MFC4494925.1"/>
    <property type="molecule type" value="Genomic_DNA"/>
</dbReference>
<dbReference type="SMART" id="SM00507">
    <property type="entry name" value="HNHc"/>
    <property type="match status" value="1"/>
</dbReference>
<reference evidence="4" key="1">
    <citation type="journal article" date="2019" name="Int. J. Syst. Evol. Microbiol.">
        <title>The Global Catalogue of Microorganisms (GCM) 10K type strain sequencing project: providing services to taxonomists for standard genome sequencing and annotation.</title>
        <authorList>
            <consortium name="The Broad Institute Genomics Platform"/>
            <consortium name="The Broad Institute Genome Sequencing Center for Infectious Disease"/>
            <person name="Wu L."/>
            <person name="Ma J."/>
        </authorList>
    </citation>
    <scope>NUCLEOTIDE SEQUENCE [LARGE SCALE GENOMIC DNA]</scope>
    <source>
        <strain evidence="4">CGMCC 4.7357</strain>
    </source>
</reference>
<feature type="compositionally biased region" description="Basic residues" evidence="1">
    <location>
        <begin position="93"/>
        <end position="103"/>
    </location>
</feature>
<keyword evidence="3" id="KW-0540">Nuclease</keyword>
<sequence length="103" mass="11753">MANNWSSSDRKARLPSNWAKLRLRVLRRDGYRCMHIEITGSRCTADATDVDHIKAGDDHSMTNLQSLCREHHQVKTQQEAQAGRRRGADSRAKYPKAKHPGMI</sequence>
<dbReference type="Gene3D" id="1.10.30.50">
    <property type="match status" value="1"/>
</dbReference>
<organism evidence="3 4">
    <name type="scientific">Streptomyces ovatisporus</name>
    <dbReference type="NCBI Taxonomy" id="1128682"/>
    <lineage>
        <taxon>Bacteria</taxon>
        <taxon>Bacillati</taxon>
        <taxon>Actinomycetota</taxon>
        <taxon>Actinomycetes</taxon>
        <taxon>Kitasatosporales</taxon>
        <taxon>Streptomycetaceae</taxon>
        <taxon>Streptomyces</taxon>
    </lineage>
</organism>
<dbReference type="Proteomes" id="UP001595997">
    <property type="component" value="Unassembled WGS sequence"/>
</dbReference>